<evidence type="ECO:0000256" key="1">
    <source>
        <dbReference type="SAM" id="MobiDB-lite"/>
    </source>
</evidence>
<dbReference type="OrthoDB" id="419816at2"/>
<dbReference type="Proteomes" id="UP000248646">
    <property type="component" value="Unassembled WGS sequence"/>
</dbReference>
<dbReference type="AlphaFoldDB" id="A0A2W7N2N6"/>
<evidence type="ECO:0000313" key="2">
    <source>
        <dbReference type="EMBL" id="PZX05584.1"/>
    </source>
</evidence>
<comment type="caution">
    <text evidence="2">The sequence shown here is derived from an EMBL/GenBank/DDBJ whole genome shotgun (WGS) entry which is preliminary data.</text>
</comment>
<proteinExistence type="predicted"/>
<feature type="compositionally biased region" description="Basic and acidic residues" evidence="1">
    <location>
        <begin position="20"/>
        <end position="35"/>
    </location>
</feature>
<dbReference type="RefSeq" id="WP_111439045.1">
    <property type="nucleotide sequence ID" value="NZ_QKZI01000002.1"/>
</dbReference>
<dbReference type="EMBL" id="QKZI01000002">
    <property type="protein sequence ID" value="PZX05584.1"/>
    <property type="molecule type" value="Genomic_DNA"/>
</dbReference>
<organism evidence="2 3">
    <name type="scientific">Psychrobacillus insolitus</name>
    <dbReference type="NCBI Taxonomy" id="1461"/>
    <lineage>
        <taxon>Bacteria</taxon>
        <taxon>Bacillati</taxon>
        <taxon>Bacillota</taxon>
        <taxon>Bacilli</taxon>
        <taxon>Bacillales</taxon>
        <taxon>Bacillaceae</taxon>
        <taxon>Psychrobacillus</taxon>
    </lineage>
</organism>
<feature type="region of interest" description="Disordered" evidence="1">
    <location>
        <begin position="1"/>
        <end position="35"/>
    </location>
</feature>
<protein>
    <submittedName>
        <fullName evidence="2">Putative transposase/invertase (TIGR01784 family)</fullName>
    </submittedName>
</protein>
<reference evidence="2 3" key="1">
    <citation type="submission" date="2018-06" db="EMBL/GenBank/DDBJ databases">
        <title>Genomic Encyclopedia of Type Strains, Phase IV (KMG-IV): sequencing the most valuable type-strain genomes for metagenomic binning, comparative biology and taxonomic classification.</title>
        <authorList>
            <person name="Goeker M."/>
        </authorList>
    </citation>
    <scope>NUCLEOTIDE SEQUENCE [LARGE SCALE GENOMIC DNA]</scope>
    <source>
        <strain evidence="2 3">DSM 5</strain>
    </source>
</reference>
<accession>A0A2W7N2N6</accession>
<evidence type="ECO:0000313" key="3">
    <source>
        <dbReference type="Proteomes" id="UP000248646"/>
    </source>
</evidence>
<sequence>MKQINQFDNAEEFFELPNSWRDKGRKEGREEGLEQGRLAEKEEIVRKSLEENLDVDFISKITGLPVKRILEIKEESDL</sequence>
<keyword evidence="3" id="KW-1185">Reference proteome</keyword>
<gene>
    <name evidence="2" type="ORF">C7437_10236</name>
</gene>
<name>A0A2W7N2N6_9BACI</name>